<protein>
    <submittedName>
        <fullName evidence="3">Uncharacterized protein</fullName>
    </submittedName>
</protein>
<sequence length="82" mass="9290">MSLRDWINAYDLGCPHLRYNTEKAAWVTLEKDPCPTCDVICPQQGKPFSKPSRLIIVPSKVPKINTEPSDKNRTLGKYDEGN</sequence>
<feature type="compositionally biased region" description="Basic and acidic residues" evidence="1">
    <location>
        <begin position="68"/>
        <end position="82"/>
    </location>
</feature>
<accession>A0A6M3M9T7</accession>
<name>A0A6M3M9T7_9ZZZZ</name>
<organism evidence="3">
    <name type="scientific">viral metagenome</name>
    <dbReference type="NCBI Taxonomy" id="1070528"/>
    <lineage>
        <taxon>unclassified sequences</taxon>
        <taxon>metagenomes</taxon>
        <taxon>organismal metagenomes</taxon>
    </lineage>
</organism>
<evidence type="ECO:0000313" key="2">
    <source>
        <dbReference type="EMBL" id="QJA99105.1"/>
    </source>
</evidence>
<evidence type="ECO:0000256" key="1">
    <source>
        <dbReference type="SAM" id="MobiDB-lite"/>
    </source>
</evidence>
<feature type="region of interest" description="Disordered" evidence="1">
    <location>
        <begin position="63"/>
        <end position="82"/>
    </location>
</feature>
<proteinExistence type="predicted"/>
<dbReference type="AlphaFoldDB" id="A0A6M3M9T7"/>
<reference evidence="3" key="1">
    <citation type="submission" date="2020-03" db="EMBL/GenBank/DDBJ databases">
        <title>The deep terrestrial virosphere.</title>
        <authorList>
            <person name="Holmfeldt K."/>
            <person name="Nilsson E."/>
            <person name="Simone D."/>
            <person name="Lopez-Fernandez M."/>
            <person name="Wu X."/>
            <person name="de Brujin I."/>
            <person name="Lundin D."/>
            <person name="Andersson A."/>
            <person name="Bertilsson S."/>
            <person name="Dopson M."/>
        </authorList>
    </citation>
    <scope>NUCLEOTIDE SEQUENCE</scope>
    <source>
        <strain evidence="2">MM171A01319</strain>
        <strain evidence="3">MM171B02265</strain>
    </source>
</reference>
<evidence type="ECO:0000313" key="3">
    <source>
        <dbReference type="EMBL" id="QJB01622.1"/>
    </source>
</evidence>
<dbReference type="EMBL" id="MT143719">
    <property type="protein sequence ID" value="QJB01622.1"/>
    <property type="molecule type" value="Genomic_DNA"/>
</dbReference>
<gene>
    <name evidence="2" type="ORF">MM171A01319_0008</name>
    <name evidence="3" type="ORF">MM171B02265_0009</name>
</gene>
<dbReference type="EMBL" id="MT143629">
    <property type="protein sequence ID" value="QJA99105.1"/>
    <property type="molecule type" value="Genomic_DNA"/>
</dbReference>